<sequence length="145" mass="17264">MAAKQVAQSAGKTVFKPLLSTSHAEARRRVLNLYRAWWREVLTYHLIWSYGLIYSIKALNVPHSIEAYQLEISTKTGRAKVREEFMKNAHVRDIRVIDMLVIKGKMELEETHKLWKQATHVMRYFKETQEPRKTEFMERFFDGYD</sequence>
<comment type="caution">
    <text evidence="15">The sequence shown here is derived from an EMBL/GenBank/DDBJ whole genome shotgun (WGS) entry which is preliminary data.</text>
</comment>
<dbReference type="GO" id="GO:0045271">
    <property type="term" value="C:respiratory chain complex I"/>
    <property type="evidence" value="ECO:0007669"/>
    <property type="project" value="InterPro"/>
</dbReference>
<evidence type="ECO:0000256" key="6">
    <source>
        <dbReference type="ARBA" id="ARBA00022660"/>
    </source>
</evidence>
<dbReference type="STRING" id="46731.A0A3M6UWY1"/>
<reference evidence="15 16" key="1">
    <citation type="journal article" date="2018" name="Sci. Rep.">
        <title>Comparative analysis of the Pocillopora damicornis genome highlights role of immune system in coral evolution.</title>
        <authorList>
            <person name="Cunning R."/>
            <person name="Bay R.A."/>
            <person name="Gillette P."/>
            <person name="Baker A.C."/>
            <person name="Traylor-Knowles N."/>
        </authorList>
    </citation>
    <scope>NUCLEOTIDE SEQUENCE [LARGE SCALE GENOMIC DNA]</scope>
    <source>
        <strain evidence="15">RSMAS</strain>
        <tissue evidence="15">Whole animal</tissue>
    </source>
</reference>
<feature type="domain" description="Complex 1 LYR protein" evidence="14">
    <location>
        <begin position="77"/>
        <end position="110"/>
    </location>
</feature>
<keyword evidence="7" id="KW-0999">Mitochondrion inner membrane</keyword>
<evidence type="ECO:0000256" key="13">
    <source>
        <dbReference type="ARBA" id="ARBA00046116"/>
    </source>
</evidence>
<evidence type="ECO:0000256" key="7">
    <source>
        <dbReference type="ARBA" id="ARBA00022792"/>
    </source>
</evidence>
<evidence type="ECO:0000256" key="4">
    <source>
        <dbReference type="ARBA" id="ARBA00016386"/>
    </source>
</evidence>
<dbReference type="InterPro" id="IPR045299">
    <property type="entry name" value="Complex1_LYR_NDUFA6_LYRM6"/>
</dbReference>
<keyword evidence="10" id="KW-0472">Membrane</keyword>
<dbReference type="InterPro" id="IPR008011">
    <property type="entry name" value="Complex1_LYR_dom"/>
</dbReference>
<evidence type="ECO:0000256" key="12">
    <source>
        <dbReference type="ARBA" id="ARBA00032352"/>
    </source>
</evidence>
<dbReference type="GO" id="GO:0006979">
    <property type="term" value="P:response to oxidative stress"/>
    <property type="evidence" value="ECO:0007669"/>
    <property type="project" value="TreeGrafter"/>
</dbReference>
<dbReference type="PANTHER" id="PTHR12964:SF0">
    <property type="entry name" value="NADH DEHYDROGENASE [UBIQUINONE] 1 ALPHA SUBCOMPLEX SUBUNIT 6"/>
    <property type="match status" value="1"/>
</dbReference>
<dbReference type="Pfam" id="PF05347">
    <property type="entry name" value="Complex1_LYR"/>
    <property type="match status" value="1"/>
</dbReference>
<dbReference type="OrthoDB" id="14535at2759"/>
<evidence type="ECO:0000256" key="5">
    <source>
        <dbReference type="ARBA" id="ARBA00022448"/>
    </source>
</evidence>
<dbReference type="PANTHER" id="PTHR12964">
    <property type="entry name" value="NADH-UBIQUINONE OXIDOREDUCTASE B14 SUBUNIT"/>
    <property type="match status" value="1"/>
</dbReference>
<comment type="subunit">
    <text evidence="3">Mammalian complex I is composed of 45 different subunits.</text>
</comment>
<evidence type="ECO:0000256" key="10">
    <source>
        <dbReference type="ARBA" id="ARBA00023136"/>
    </source>
</evidence>
<gene>
    <name evidence="15" type="ORF">pdam_00000042</name>
</gene>
<keyword evidence="16" id="KW-1185">Reference proteome</keyword>
<evidence type="ECO:0000256" key="3">
    <source>
        <dbReference type="ARBA" id="ARBA00011790"/>
    </source>
</evidence>
<evidence type="ECO:0000256" key="2">
    <source>
        <dbReference type="ARBA" id="ARBA00009508"/>
    </source>
</evidence>
<comment type="subcellular location">
    <subcellularLocation>
        <location evidence="1">Mitochondrion inner membrane</location>
        <topology evidence="1">Peripheral membrane protein</topology>
        <orientation evidence="1">Matrix side</orientation>
    </subcellularLocation>
</comment>
<dbReference type="EMBL" id="RCHS01000537">
    <property type="protein sequence ID" value="RMX58127.1"/>
    <property type="molecule type" value="Genomic_DNA"/>
</dbReference>
<organism evidence="15 16">
    <name type="scientific">Pocillopora damicornis</name>
    <name type="common">Cauliflower coral</name>
    <name type="synonym">Millepora damicornis</name>
    <dbReference type="NCBI Taxonomy" id="46731"/>
    <lineage>
        <taxon>Eukaryota</taxon>
        <taxon>Metazoa</taxon>
        <taxon>Cnidaria</taxon>
        <taxon>Anthozoa</taxon>
        <taxon>Hexacorallia</taxon>
        <taxon>Scleractinia</taxon>
        <taxon>Astrocoeniina</taxon>
        <taxon>Pocilloporidae</taxon>
        <taxon>Pocillopora</taxon>
    </lineage>
</organism>
<protein>
    <recommendedName>
        <fullName evidence="4">NADH dehydrogenase [ubiquinone] 1 alpha subcomplex subunit 6</fullName>
    </recommendedName>
    <alternativeName>
        <fullName evidence="11">Complex I-B14</fullName>
    </alternativeName>
    <alternativeName>
        <fullName evidence="12">NADH-ubiquinone oxidoreductase B14 subunit</fullName>
    </alternativeName>
</protein>
<evidence type="ECO:0000256" key="1">
    <source>
        <dbReference type="ARBA" id="ARBA00004443"/>
    </source>
</evidence>
<dbReference type="InterPro" id="IPR016488">
    <property type="entry name" value="NADH_Ub_cplx-1_asu_su-6"/>
</dbReference>
<evidence type="ECO:0000313" key="15">
    <source>
        <dbReference type="EMBL" id="RMX58127.1"/>
    </source>
</evidence>
<dbReference type="AlphaFoldDB" id="A0A3M6UWY1"/>
<evidence type="ECO:0000256" key="11">
    <source>
        <dbReference type="ARBA" id="ARBA00030213"/>
    </source>
</evidence>
<keyword evidence="5" id="KW-0813">Transport</keyword>
<dbReference type="CDD" id="cd20266">
    <property type="entry name" value="Complex1_LYR_NDUFA6_LYRM6"/>
    <property type="match status" value="1"/>
</dbReference>
<keyword evidence="8" id="KW-0249">Electron transport</keyword>
<dbReference type="Proteomes" id="UP000275408">
    <property type="component" value="Unassembled WGS sequence"/>
</dbReference>
<keyword evidence="6" id="KW-0679">Respiratory chain</keyword>
<accession>A0A3M6UWY1</accession>
<evidence type="ECO:0000256" key="9">
    <source>
        <dbReference type="ARBA" id="ARBA00023128"/>
    </source>
</evidence>
<evidence type="ECO:0000256" key="8">
    <source>
        <dbReference type="ARBA" id="ARBA00022982"/>
    </source>
</evidence>
<dbReference type="GO" id="GO:0005743">
    <property type="term" value="C:mitochondrial inner membrane"/>
    <property type="evidence" value="ECO:0007669"/>
    <property type="project" value="UniProtKB-SubCell"/>
</dbReference>
<comment type="similarity">
    <text evidence="2">Belongs to the complex I LYR family.</text>
</comment>
<evidence type="ECO:0000259" key="14">
    <source>
        <dbReference type="Pfam" id="PF05347"/>
    </source>
</evidence>
<dbReference type="PIRSF" id="PIRSF006643">
    <property type="entry name" value="NDUA6"/>
    <property type="match status" value="1"/>
</dbReference>
<keyword evidence="9" id="KW-0496">Mitochondrion</keyword>
<comment type="function">
    <text evidence="13">Accessory subunit of the mitochondrial membrane respiratory chain NADH dehydrogenase (Complex I), that is believed to be not involved in catalysis. Required for proper complex I assembly. Complex I functions in the transfer of electrons from NADH to the respiratory chain. The immediate electron acceptor for the enzyme is believed to be ubiquinone.</text>
</comment>
<name>A0A3M6UWY1_POCDA</name>
<evidence type="ECO:0000313" key="16">
    <source>
        <dbReference type="Proteomes" id="UP000275408"/>
    </source>
</evidence>
<proteinExistence type="inferred from homology"/>